<feature type="domain" description="Nucleotidyl transferase" evidence="6">
    <location>
        <begin position="11"/>
        <end position="269"/>
    </location>
</feature>
<dbReference type="InterPro" id="IPR005835">
    <property type="entry name" value="NTP_transferase_dom"/>
</dbReference>
<gene>
    <name evidence="7" type="ORF">MNBD_GAMMA21-575</name>
</gene>
<evidence type="ECO:0000313" key="7">
    <source>
        <dbReference type="EMBL" id="VAW90838.1"/>
    </source>
</evidence>
<keyword evidence="3 7" id="KW-0808">Transferase</keyword>
<dbReference type="SUPFAM" id="SSF53448">
    <property type="entry name" value="Nucleotide-diphospho-sugar transferases"/>
    <property type="match status" value="1"/>
</dbReference>
<sequence length="294" mass="32477">MKKIRKAVFPVAGMGTRFLPATKASPKEMLPVVDKPLIQYAVEEAVEAGIDQMIFITGRSKRAIADHFDKAYELEHELEAKQKTKLLEIVRSIVPDYVSCIYLRQAEALGLGHAVNCALPVVGNEPFAIILADDLIDGEKKSCLSQMIDVYEYQGRSVLGVERVPEEDTNKYGVVKATNLDKNVYKIEEIVEKPEPDKAPSNLAVVGRYILTPKIFDMLKTTGQGAGGEIQLTDAIAALLAEEQVLAYEFNGKRYDCGSKLGYLEATVEYGLKHEELSADFKTYLQGLTASLNN</sequence>
<dbReference type="InterPro" id="IPR029044">
    <property type="entry name" value="Nucleotide-diphossugar_trans"/>
</dbReference>
<evidence type="ECO:0000259" key="6">
    <source>
        <dbReference type="Pfam" id="PF00483"/>
    </source>
</evidence>
<dbReference type="EC" id="2.7.7.9" evidence="2"/>
<dbReference type="GO" id="GO:0006011">
    <property type="term" value="P:UDP-alpha-D-glucose metabolic process"/>
    <property type="evidence" value="ECO:0007669"/>
    <property type="project" value="InterPro"/>
</dbReference>
<protein>
    <recommendedName>
        <fullName evidence="2">UTP--glucose-1-phosphate uridylyltransferase</fullName>
        <ecNumber evidence="2">2.7.7.9</ecNumber>
    </recommendedName>
</protein>
<accession>A0A3B0ZBS3</accession>
<proteinExistence type="inferred from homology"/>
<comment type="catalytic activity">
    <reaction evidence="5">
        <text>alpha-D-glucose 1-phosphate + UTP + H(+) = UDP-alpha-D-glucose + diphosphate</text>
        <dbReference type="Rhea" id="RHEA:19889"/>
        <dbReference type="ChEBI" id="CHEBI:15378"/>
        <dbReference type="ChEBI" id="CHEBI:33019"/>
        <dbReference type="ChEBI" id="CHEBI:46398"/>
        <dbReference type="ChEBI" id="CHEBI:58601"/>
        <dbReference type="ChEBI" id="CHEBI:58885"/>
        <dbReference type="EC" id="2.7.7.9"/>
    </reaction>
</comment>
<evidence type="ECO:0000256" key="5">
    <source>
        <dbReference type="ARBA" id="ARBA00048128"/>
    </source>
</evidence>
<name>A0A3B0ZBS3_9ZZZZ</name>
<keyword evidence="4 7" id="KW-0548">Nucleotidyltransferase</keyword>
<dbReference type="GO" id="GO:0003983">
    <property type="term" value="F:UTP:glucose-1-phosphate uridylyltransferase activity"/>
    <property type="evidence" value="ECO:0007669"/>
    <property type="project" value="UniProtKB-EC"/>
</dbReference>
<dbReference type="PANTHER" id="PTHR43197:SF1">
    <property type="entry name" value="UTP--GLUCOSE-1-PHOSPHATE URIDYLYLTRANSFERASE"/>
    <property type="match status" value="1"/>
</dbReference>
<dbReference type="AlphaFoldDB" id="A0A3B0ZBS3"/>
<dbReference type="Gene3D" id="3.90.550.10">
    <property type="entry name" value="Spore Coat Polysaccharide Biosynthesis Protein SpsA, Chain A"/>
    <property type="match status" value="1"/>
</dbReference>
<evidence type="ECO:0000256" key="1">
    <source>
        <dbReference type="ARBA" id="ARBA00006890"/>
    </source>
</evidence>
<dbReference type="EMBL" id="UOFR01000007">
    <property type="protein sequence ID" value="VAW90838.1"/>
    <property type="molecule type" value="Genomic_DNA"/>
</dbReference>
<dbReference type="NCBIfam" id="TIGR01099">
    <property type="entry name" value="galU"/>
    <property type="match status" value="1"/>
</dbReference>
<dbReference type="CDD" id="cd02541">
    <property type="entry name" value="UGPase_prokaryotic"/>
    <property type="match status" value="1"/>
</dbReference>
<comment type="similarity">
    <text evidence="1">Belongs to the UDPGP type 2 family.</text>
</comment>
<dbReference type="PANTHER" id="PTHR43197">
    <property type="entry name" value="UTP--GLUCOSE-1-PHOSPHATE URIDYLYLTRANSFERASE"/>
    <property type="match status" value="1"/>
</dbReference>
<reference evidence="7" key="1">
    <citation type="submission" date="2018-06" db="EMBL/GenBank/DDBJ databases">
        <authorList>
            <person name="Zhirakovskaya E."/>
        </authorList>
    </citation>
    <scope>NUCLEOTIDE SEQUENCE</scope>
</reference>
<evidence type="ECO:0000256" key="3">
    <source>
        <dbReference type="ARBA" id="ARBA00022679"/>
    </source>
</evidence>
<evidence type="ECO:0000256" key="4">
    <source>
        <dbReference type="ARBA" id="ARBA00022695"/>
    </source>
</evidence>
<dbReference type="Pfam" id="PF00483">
    <property type="entry name" value="NTP_transferase"/>
    <property type="match status" value="1"/>
</dbReference>
<organism evidence="7">
    <name type="scientific">hydrothermal vent metagenome</name>
    <dbReference type="NCBI Taxonomy" id="652676"/>
    <lineage>
        <taxon>unclassified sequences</taxon>
        <taxon>metagenomes</taxon>
        <taxon>ecological metagenomes</taxon>
    </lineage>
</organism>
<evidence type="ECO:0000256" key="2">
    <source>
        <dbReference type="ARBA" id="ARBA00012415"/>
    </source>
</evidence>
<dbReference type="InterPro" id="IPR005771">
    <property type="entry name" value="GalU_uridylyltTrfase_bac/arc"/>
</dbReference>